<proteinExistence type="predicted"/>
<dbReference type="Proteomes" id="UP000612899">
    <property type="component" value="Unassembled WGS sequence"/>
</dbReference>
<evidence type="ECO:0000259" key="1">
    <source>
        <dbReference type="PROSITE" id="PS51186"/>
    </source>
</evidence>
<dbReference type="InterPro" id="IPR000182">
    <property type="entry name" value="GNAT_dom"/>
</dbReference>
<organism evidence="2 3">
    <name type="scientific">Rhizocola hellebori</name>
    <dbReference type="NCBI Taxonomy" id="1392758"/>
    <lineage>
        <taxon>Bacteria</taxon>
        <taxon>Bacillati</taxon>
        <taxon>Actinomycetota</taxon>
        <taxon>Actinomycetes</taxon>
        <taxon>Micromonosporales</taxon>
        <taxon>Micromonosporaceae</taxon>
        <taxon>Rhizocola</taxon>
    </lineage>
</organism>
<feature type="domain" description="N-acetyltransferase" evidence="1">
    <location>
        <begin position="91"/>
        <end position="231"/>
    </location>
</feature>
<comment type="caution">
    <text evidence="2">The sequence shown here is derived from an EMBL/GenBank/DDBJ whole genome shotgun (WGS) entry which is preliminary data.</text>
</comment>
<dbReference type="PROSITE" id="PS51186">
    <property type="entry name" value="GNAT"/>
    <property type="match status" value="1"/>
</dbReference>
<evidence type="ECO:0000313" key="2">
    <source>
        <dbReference type="EMBL" id="GIH07664.1"/>
    </source>
</evidence>
<gene>
    <name evidence="2" type="ORF">Rhe02_57310</name>
</gene>
<dbReference type="AlphaFoldDB" id="A0A8J3QBD3"/>
<keyword evidence="3" id="KW-1185">Reference proteome</keyword>
<sequence length="231" mass="24508">MTIPPARGGVGVLQDSGVAKLTDFLIEYLGDWPGTPGLTIAGAEVRIRPGWDGQLREVVGVGSPQSAVISVPPSSATLARDRVLSWEQAQAALPEVFARPDSRVYYGTFRWTYQPTDLPDAGVWIPADDPLVPPWLHPFGGDVLMTLIDGKYAAGVGIKRHNASGLEISVGTEPEHRGKGLAAGLVAQAARWILAQDAVPIYLHDPANVASDRTANAAGFPDEGWQILGMG</sequence>
<protein>
    <recommendedName>
        <fullName evidence="1">N-acetyltransferase domain-containing protein</fullName>
    </recommendedName>
</protein>
<dbReference type="EMBL" id="BONY01000039">
    <property type="protein sequence ID" value="GIH07664.1"/>
    <property type="molecule type" value="Genomic_DNA"/>
</dbReference>
<dbReference type="Pfam" id="PF00583">
    <property type="entry name" value="Acetyltransf_1"/>
    <property type="match status" value="1"/>
</dbReference>
<dbReference type="GO" id="GO:0016747">
    <property type="term" value="F:acyltransferase activity, transferring groups other than amino-acyl groups"/>
    <property type="evidence" value="ECO:0007669"/>
    <property type="project" value="InterPro"/>
</dbReference>
<evidence type="ECO:0000313" key="3">
    <source>
        <dbReference type="Proteomes" id="UP000612899"/>
    </source>
</evidence>
<reference evidence="2" key="1">
    <citation type="submission" date="2021-01" db="EMBL/GenBank/DDBJ databases">
        <title>Whole genome shotgun sequence of Rhizocola hellebori NBRC 109834.</title>
        <authorList>
            <person name="Komaki H."/>
            <person name="Tamura T."/>
        </authorList>
    </citation>
    <scope>NUCLEOTIDE SEQUENCE</scope>
    <source>
        <strain evidence="2">NBRC 109834</strain>
    </source>
</reference>
<dbReference type="InterPro" id="IPR016181">
    <property type="entry name" value="Acyl_CoA_acyltransferase"/>
</dbReference>
<name>A0A8J3QBD3_9ACTN</name>
<accession>A0A8J3QBD3</accession>
<dbReference type="CDD" id="cd04301">
    <property type="entry name" value="NAT_SF"/>
    <property type="match status" value="1"/>
</dbReference>
<dbReference type="SUPFAM" id="SSF55729">
    <property type="entry name" value="Acyl-CoA N-acyltransferases (Nat)"/>
    <property type="match status" value="1"/>
</dbReference>
<dbReference type="Gene3D" id="3.40.630.30">
    <property type="match status" value="1"/>
</dbReference>